<keyword evidence="10" id="KW-1185">Reference proteome</keyword>
<protein>
    <recommendedName>
        <fullName evidence="8">Reverse transcriptase RNase H-like domain-containing protein</fullName>
    </recommendedName>
</protein>
<dbReference type="AlphaFoldDB" id="A0A8B6HPM8"/>
<feature type="domain" description="Reverse transcriptase RNase H-like" evidence="8">
    <location>
        <begin position="44"/>
        <end position="122"/>
    </location>
</feature>
<evidence type="ECO:0000256" key="3">
    <source>
        <dbReference type="ARBA" id="ARBA00022722"/>
    </source>
</evidence>
<reference evidence="9" key="1">
    <citation type="submission" date="2018-11" db="EMBL/GenBank/DDBJ databases">
        <authorList>
            <person name="Alioto T."/>
            <person name="Alioto T."/>
        </authorList>
    </citation>
    <scope>NUCLEOTIDE SEQUENCE</scope>
</reference>
<evidence type="ECO:0000256" key="6">
    <source>
        <dbReference type="ARBA" id="ARBA00022918"/>
    </source>
</evidence>
<dbReference type="InterPro" id="IPR041373">
    <property type="entry name" value="RT_RNaseH"/>
</dbReference>
<dbReference type="GO" id="GO:0003964">
    <property type="term" value="F:RNA-directed DNA polymerase activity"/>
    <property type="evidence" value="ECO:0007669"/>
    <property type="project" value="UniProtKB-KW"/>
</dbReference>
<evidence type="ECO:0000256" key="7">
    <source>
        <dbReference type="ARBA" id="ARBA00023125"/>
    </source>
</evidence>
<keyword evidence="5" id="KW-0378">Hydrolase</keyword>
<keyword evidence="4" id="KW-0255">Endonuclease</keyword>
<name>A0A8B6HPM8_MYTGA</name>
<dbReference type="PANTHER" id="PTHR34605:SF6">
    <property type="entry name" value="TYR RECOMBINASE DOMAIN-CONTAINING PROTEIN"/>
    <property type="match status" value="1"/>
</dbReference>
<dbReference type="InterPro" id="IPR010998">
    <property type="entry name" value="Integrase_recombinase_N"/>
</dbReference>
<gene>
    <name evidence="9" type="ORF">MGAL_10B094060</name>
</gene>
<keyword evidence="6" id="KW-0695">RNA-directed DNA polymerase</keyword>
<proteinExistence type="predicted"/>
<evidence type="ECO:0000256" key="2">
    <source>
        <dbReference type="ARBA" id="ARBA00022695"/>
    </source>
</evidence>
<accession>A0A8B6HPM8</accession>
<dbReference type="SUPFAM" id="SSF56672">
    <property type="entry name" value="DNA/RNA polymerases"/>
    <property type="match status" value="1"/>
</dbReference>
<dbReference type="GO" id="GO:0016787">
    <property type="term" value="F:hydrolase activity"/>
    <property type="evidence" value="ECO:0007669"/>
    <property type="project" value="UniProtKB-KW"/>
</dbReference>
<dbReference type="GO" id="GO:0004519">
    <property type="term" value="F:endonuclease activity"/>
    <property type="evidence" value="ECO:0007669"/>
    <property type="project" value="UniProtKB-KW"/>
</dbReference>
<keyword evidence="1" id="KW-0808">Transferase</keyword>
<dbReference type="InterPro" id="IPR052925">
    <property type="entry name" value="Phage_Integrase-like_Recomb"/>
</dbReference>
<dbReference type="Gene3D" id="1.10.150.130">
    <property type="match status" value="1"/>
</dbReference>
<evidence type="ECO:0000313" key="10">
    <source>
        <dbReference type="Proteomes" id="UP000596742"/>
    </source>
</evidence>
<sequence length="377" mass="42471">MGGTGLGYSREQVELEFWLSNIVRLNADGALFSQLTNEACDVNMFSDASGEGYGGYIAEAGNSKMVEMFGAWDAHETNMSSTWRELEAVHRVLKTNLPTLNGQSVKIHTDNKNVETILKHWGKENNWLVPPPSLVTETVKKMLKDGAVGTLVIPEWKSAPYWPVLSEGNRFKYFVKNHKIFPGSGITHRGRGRNGIFGIGLRDKIKDDVKEAGVDEESELFKYAEHMSSYIVNSRSDNTAKSYFYAFKRWETFIKKHGFQALPAQPVHIALYITYLLDTGATCNTINSAIYSIKWVHEMSNFADPTKNSYLHSLQESAKRVATVKKHKKDPVSLDMLLKLCSMFSDSQDLLVVRDLAMILLSFAGFLRFDEISSLFV</sequence>
<organism evidence="9 10">
    <name type="scientific">Mytilus galloprovincialis</name>
    <name type="common">Mediterranean mussel</name>
    <dbReference type="NCBI Taxonomy" id="29158"/>
    <lineage>
        <taxon>Eukaryota</taxon>
        <taxon>Metazoa</taxon>
        <taxon>Spiralia</taxon>
        <taxon>Lophotrochozoa</taxon>
        <taxon>Mollusca</taxon>
        <taxon>Bivalvia</taxon>
        <taxon>Autobranchia</taxon>
        <taxon>Pteriomorphia</taxon>
        <taxon>Mytilida</taxon>
        <taxon>Mytiloidea</taxon>
        <taxon>Mytilidae</taxon>
        <taxon>Mytilinae</taxon>
        <taxon>Mytilus</taxon>
    </lineage>
</organism>
<dbReference type="OrthoDB" id="6157020at2759"/>
<dbReference type="SUPFAM" id="SSF47823">
    <property type="entry name" value="lambda integrase-like, N-terminal domain"/>
    <property type="match status" value="1"/>
</dbReference>
<dbReference type="Pfam" id="PF17917">
    <property type="entry name" value="RT_RNaseH"/>
    <property type="match status" value="1"/>
</dbReference>
<dbReference type="Gene3D" id="3.30.420.10">
    <property type="entry name" value="Ribonuclease H-like superfamily/Ribonuclease H"/>
    <property type="match status" value="1"/>
</dbReference>
<evidence type="ECO:0000256" key="4">
    <source>
        <dbReference type="ARBA" id="ARBA00022759"/>
    </source>
</evidence>
<evidence type="ECO:0000259" key="8">
    <source>
        <dbReference type="Pfam" id="PF17917"/>
    </source>
</evidence>
<dbReference type="Proteomes" id="UP000596742">
    <property type="component" value="Unassembled WGS sequence"/>
</dbReference>
<keyword evidence="3" id="KW-0540">Nuclease</keyword>
<keyword evidence="2" id="KW-0548">Nucleotidyltransferase</keyword>
<dbReference type="InterPro" id="IPR036397">
    <property type="entry name" value="RNaseH_sf"/>
</dbReference>
<keyword evidence="7" id="KW-0238">DNA-binding</keyword>
<evidence type="ECO:0000256" key="5">
    <source>
        <dbReference type="ARBA" id="ARBA00022801"/>
    </source>
</evidence>
<dbReference type="EMBL" id="UYJE01010413">
    <property type="protein sequence ID" value="VDI82911.1"/>
    <property type="molecule type" value="Genomic_DNA"/>
</dbReference>
<dbReference type="PANTHER" id="PTHR34605">
    <property type="entry name" value="PHAGE_INTEGRASE DOMAIN-CONTAINING PROTEIN"/>
    <property type="match status" value="1"/>
</dbReference>
<dbReference type="InterPro" id="IPR043502">
    <property type="entry name" value="DNA/RNA_pol_sf"/>
</dbReference>
<comment type="caution">
    <text evidence="9">The sequence shown here is derived from an EMBL/GenBank/DDBJ whole genome shotgun (WGS) entry which is preliminary data.</text>
</comment>
<evidence type="ECO:0000313" key="9">
    <source>
        <dbReference type="EMBL" id="VDI82911.1"/>
    </source>
</evidence>
<dbReference type="GO" id="GO:0003677">
    <property type="term" value="F:DNA binding"/>
    <property type="evidence" value="ECO:0007669"/>
    <property type="project" value="UniProtKB-KW"/>
</dbReference>
<evidence type="ECO:0000256" key="1">
    <source>
        <dbReference type="ARBA" id="ARBA00022679"/>
    </source>
</evidence>